<protein>
    <submittedName>
        <fullName evidence="3">LysR substrate binding domain protein</fullName>
    </submittedName>
</protein>
<keyword evidence="4" id="KW-1185">Reference proteome</keyword>
<comment type="similarity">
    <text evidence="1">Belongs to the LysR transcriptional regulatory family.</text>
</comment>
<evidence type="ECO:0000256" key="1">
    <source>
        <dbReference type="ARBA" id="ARBA00009437"/>
    </source>
</evidence>
<dbReference type="HOGENOM" id="CLU_1392867_0_0_5"/>
<dbReference type="RefSeq" id="WP_006272441.1">
    <property type="nucleotide sequence ID" value="NZ_GL883077.1"/>
</dbReference>
<evidence type="ECO:0000313" key="4">
    <source>
        <dbReference type="Proteomes" id="UP000006512"/>
    </source>
</evidence>
<dbReference type="SUPFAM" id="SSF53850">
    <property type="entry name" value="Periplasmic binding protein-like II"/>
    <property type="match status" value="1"/>
</dbReference>
<organism evidence="3 4">
    <name type="scientific">Asticcacaulis biprosthecium C19</name>
    <dbReference type="NCBI Taxonomy" id="715226"/>
    <lineage>
        <taxon>Bacteria</taxon>
        <taxon>Pseudomonadati</taxon>
        <taxon>Pseudomonadota</taxon>
        <taxon>Alphaproteobacteria</taxon>
        <taxon>Caulobacterales</taxon>
        <taxon>Caulobacteraceae</taxon>
        <taxon>Asticcacaulis</taxon>
    </lineage>
</organism>
<dbReference type="GO" id="GO:0043565">
    <property type="term" value="F:sequence-specific DNA binding"/>
    <property type="evidence" value="ECO:0007669"/>
    <property type="project" value="TreeGrafter"/>
</dbReference>
<dbReference type="Proteomes" id="UP000006512">
    <property type="component" value="Unassembled WGS sequence"/>
</dbReference>
<dbReference type="Pfam" id="PF03466">
    <property type="entry name" value="LysR_substrate"/>
    <property type="match status" value="1"/>
</dbReference>
<accession>F4QK68</accession>
<reference evidence="4" key="1">
    <citation type="submission" date="2011-03" db="EMBL/GenBank/DDBJ databases">
        <title>Draft genome sequence of Brevundimonas diminuta.</title>
        <authorList>
            <person name="Brown P.J.B."/>
            <person name="Buechlein A."/>
            <person name="Hemmerich C."/>
            <person name="Brun Y.V."/>
        </authorList>
    </citation>
    <scope>NUCLEOTIDE SEQUENCE [LARGE SCALE GENOMIC DNA]</scope>
    <source>
        <strain evidence="4">C19</strain>
    </source>
</reference>
<gene>
    <name evidence="3" type="ORF">ABI_16860</name>
</gene>
<dbReference type="PANTHER" id="PTHR30537:SF74">
    <property type="entry name" value="HTH-TYPE TRANSCRIPTIONAL REGULATOR TRPI"/>
    <property type="match status" value="1"/>
</dbReference>
<dbReference type="InterPro" id="IPR058163">
    <property type="entry name" value="LysR-type_TF_proteobact-type"/>
</dbReference>
<dbReference type="eggNOG" id="COG0583">
    <property type="taxonomic scope" value="Bacteria"/>
</dbReference>
<evidence type="ECO:0000259" key="2">
    <source>
        <dbReference type="Pfam" id="PF03466"/>
    </source>
</evidence>
<dbReference type="STRING" id="715226.ABI_16860"/>
<dbReference type="OrthoDB" id="9813056at2"/>
<dbReference type="GO" id="GO:0006351">
    <property type="term" value="P:DNA-templated transcription"/>
    <property type="evidence" value="ECO:0007669"/>
    <property type="project" value="TreeGrafter"/>
</dbReference>
<name>F4QK68_9CAUL</name>
<feature type="domain" description="LysR substrate-binding" evidence="2">
    <location>
        <begin position="21"/>
        <end position="200"/>
    </location>
</feature>
<dbReference type="EMBL" id="GL883077">
    <property type="protein sequence ID" value="EGF93246.1"/>
    <property type="molecule type" value="Genomic_DNA"/>
</dbReference>
<dbReference type="InterPro" id="IPR005119">
    <property type="entry name" value="LysR_subst-bd"/>
</dbReference>
<dbReference type="PANTHER" id="PTHR30537">
    <property type="entry name" value="HTH-TYPE TRANSCRIPTIONAL REGULATOR"/>
    <property type="match status" value="1"/>
</dbReference>
<dbReference type="GO" id="GO:0003700">
    <property type="term" value="F:DNA-binding transcription factor activity"/>
    <property type="evidence" value="ECO:0007669"/>
    <property type="project" value="TreeGrafter"/>
</dbReference>
<dbReference type="AlphaFoldDB" id="F4QK68"/>
<dbReference type="Gene3D" id="3.40.190.290">
    <property type="match status" value="1"/>
</dbReference>
<evidence type="ECO:0000313" key="3">
    <source>
        <dbReference type="EMBL" id="EGF93246.1"/>
    </source>
</evidence>
<sequence length="207" mass="23155">MQALYDALARETQPHRETPLTLLILPNLAAFRDQHPHIRLAIQTQYAVMSLPPALPVVAVRCGAFDEAGLTVHRSPEETHLAVASPDWIARHGIDPAKWPPRSMLRHTDTAWPTRLGKQRLPHPEGLEINDAALLLSAARNGLGVIWTRHRLAQADLHAGTLRRVPDCHAPSGRFYALVYRSELSQHPAITTFRDWLLPHLVPVETP</sequence>
<proteinExistence type="inferred from homology"/>